<evidence type="ECO:0000313" key="1">
    <source>
        <dbReference type="EMBL" id="OQN99119.1"/>
    </source>
</evidence>
<evidence type="ECO:0000313" key="2">
    <source>
        <dbReference type="Proteomes" id="UP000192596"/>
    </source>
</evidence>
<keyword evidence="2" id="KW-1185">Reference proteome</keyword>
<reference evidence="2" key="1">
    <citation type="submission" date="2017-03" db="EMBL/GenBank/DDBJ databases">
        <title>Genomes of endolithic fungi from Antarctica.</title>
        <authorList>
            <person name="Coleine C."/>
            <person name="Masonjones S."/>
            <person name="Stajich J.E."/>
        </authorList>
    </citation>
    <scope>NUCLEOTIDE SEQUENCE [LARGE SCALE GENOMIC DNA]</scope>
    <source>
        <strain evidence="2">CCFEE 5527</strain>
    </source>
</reference>
<comment type="caution">
    <text evidence="1">The sequence shown here is derived from an EMBL/GenBank/DDBJ whole genome shotgun (WGS) entry which is preliminary data.</text>
</comment>
<protein>
    <submittedName>
        <fullName evidence="1">Uncharacterized protein</fullName>
    </submittedName>
</protein>
<organism evidence="1 2">
    <name type="scientific">Cryoendolithus antarcticus</name>
    <dbReference type="NCBI Taxonomy" id="1507870"/>
    <lineage>
        <taxon>Eukaryota</taxon>
        <taxon>Fungi</taxon>
        <taxon>Dikarya</taxon>
        <taxon>Ascomycota</taxon>
        <taxon>Pezizomycotina</taxon>
        <taxon>Dothideomycetes</taxon>
        <taxon>Dothideomycetidae</taxon>
        <taxon>Cladosporiales</taxon>
        <taxon>Cladosporiaceae</taxon>
        <taxon>Cryoendolithus</taxon>
    </lineage>
</organism>
<gene>
    <name evidence="1" type="ORF">B0A48_14980</name>
</gene>
<dbReference type="AlphaFoldDB" id="A0A1V8SJ46"/>
<proteinExistence type="predicted"/>
<dbReference type="InParanoid" id="A0A1V8SJ46"/>
<name>A0A1V8SJ46_9PEZI</name>
<accession>A0A1V8SJ46</accession>
<sequence length="166" mass="18168">MTEEKIQDLSSILLVALQALSIASPQCRLRYLGLAVDTQSTPAGVSRPTPGKVNRPDNFTRVLRAAKFGFHITARALAKHALPLASLDIFGATSRCSLDASELLHLIKMPGESGRTLHGLRSLSVYLSFNKVYPKHSKVQAWDIFTDFHAVSDVLRTTPNLDSLSI</sequence>
<dbReference type="Proteomes" id="UP000192596">
    <property type="component" value="Unassembled WGS sequence"/>
</dbReference>
<dbReference type="EMBL" id="NAJO01000042">
    <property type="protein sequence ID" value="OQN99119.1"/>
    <property type="molecule type" value="Genomic_DNA"/>
</dbReference>